<dbReference type="Proteomes" id="UP000250235">
    <property type="component" value="Unassembled WGS sequence"/>
</dbReference>
<name>A0A2Z7A2N3_9LAMI</name>
<reference evidence="2 3" key="1">
    <citation type="journal article" date="2015" name="Proc. Natl. Acad. Sci. U.S.A.">
        <title>The resurrection genome of Boea hygrometrica: A blueprint for survival of dehydration.</title>
        <authorList>
            <person name="Xiao L."/>
            <person name="Yang G."/>
            <person name="Zhang L."/>
            <person name="Yang X."/>
            <person name="Zhao S."/>
            <person name="Ji Z."/>
            <person name="Zhou Q."/>
            <person name="Hu M."/>
            <person name="Wang Y."/>
            <person name="Chen M."/>
            <person name="Xu Y."/>
            <person name="Jin H."/>
            <person name="Xiao X."/>
            <person name="Hu G."/>
            <person name="Bao F."/>
            <person name="Hu Y."/>
            <person name="Wan P."/>
            <person name="Li L."/>
            <person name="Deng X."/>
            <person name="Kuang T."/>
            <person name="Xiang C."/>
            <person name="Zhu J.K."/>
            <person name="Oliver M.J."/>
            <person name="He Y."/>
        </authorList>
    </citation>
    <scope>NUCLEOTIDE SEQUENCE [LARGE SCALE GENOMIC DNA]</scope>
    <source>
        <strain evidence="3">cv. XS01</strain>
    </source>
</reference>
<proteinExistence type="predicted"/>
<organism evidence="2 3">
    <name type="scientific">Dorcoceras hygrometricum</name>
    <dbReference type="NCBI Taxonomy" id="472368"/>
    <lineage>
        <taxon>Eukaryota</taxon>
        <taxon>Viridiplantae</taxon>
        <taxon>Streptophyta</taxon>
        <taxon>Embryophyta</taxon>
        <taxon>Tracheophyta</taxon>
        <taxon>Spermatophyta</taxon>
        <taxon>Magnoliopsida</taxon>
        <taxon>eudicotyledons</taxon>
        <taxon>Gunneridae</taxon>
        <taxon>Pentapetalae</taxon>
        <taxon>asterids</taxon>
        <taxon>lamiids</taxon>
        <taxon>Lamiales</taxon>
        <taxon>Gesneriaceae</taxon>
        <taxon>Didymocarpoideae</taxon>
        <taxon>Trichosporeae</taxon>
        <taxon>Loxocarpinae</taxon>
        <taxon>Dorcoceras</taxon>
    </lineage>
</organism>
<feature type="compositionally biased region" description="Basic residues" evidence="1">
    <location>
        <begin position="106"/>
        <end position="116"/>
    </location>
</feature>
<dbReference type="EMBL" id="KV061817">
    <property type="protein sequence ID" value="KZV06761.1"/>
    <property type="molecule type" value="Genomic_DNA"/>
</dbReference>
<feature type="compositionally biased region" description="Basic and acidic residues" evidence="1">
    <location>
        <begin position="117"/>
        <end position="126"/>
    </location>
</feature>
<evidence type="ECO:0000256" key="1">
    <source>
        <dbReference type="SAM" id="MobiDB-lite"/>
    </source>
</evidence>
<sequence>MTSSVTSSYSADGLSEQSQESAAFCSCAKDLAGRVCVVNQSQDPVASYSGFSRNAKISSRSVCTSRRKKINLLLLKKIQAKQLINQTQATAAYSRWEIQSRATVSSRRKFRRKKRRSSEALHSVEE</sequence>
<evidence type="ECO:0000313" key="2">
    <source>
        <dbReference type="EMBL" id="KZV06761.1"/>
    </source>
</evidence>
<keyword evidence="3" id="KW-1185">Reference proteome</keyword>
<gene>
    <name evidence="2" type="ORF">F511_45758</name>
</gene>
<protein>
    <submittedName>
        <fullName evidence="2">Uncharacterized protein</fullName>
    </submittedName>
</protein>
<dbReference type="AlphaFoldDB" id="A0A2Z7A2N3"/>
<evidence type="ECO:0000313" key="3">
    <source>
        <dbReference type="Proteomes" id="UP000250235"/>
    </source>
</evidence>
<feature type="region of interest" description="Disordered" evidence="1">
    <location>
        <begin position="105"/>
        <end position="126"/>
    </location>
</feature>
<accession>A0A2Z7A2N3</accession>